<reference evidence="2 3" key="1">
    <citation type="journal article" date="2023" name="Arcadia Sci">
        <title>De novo assembly of a long-read Amblyomma americanum tick genome.</title>
        <authorList>
            <person name="Chou S."/>
            <person name="Poskanzer K.E."/>
            <person name="Rollins M."/>
            <person name="Thuy-Boun P.S."/>
        </authorList>
    </citation>
    <scope>NUCLEOTIDE SEQUENCE [LARGE SCALE GENOMIC DNA]</scope>
    <source>
        <strain evidence="2">F_SG_1</strain>
        <tissue evidence="2">Salivary glands</tissue>
    </source>
</reference>
<feature type="non-terminal residue" evidence="2">
    <location>
        <position position="1"/>
    </location>
</feature>
<evidence type="ECO:0000313" key="3">
    <source>
        <dbReference type="Proteomes" id="UP001321473"/>
    </source>
</evidence>
<name>A0AAQ4ECK4_AMBAM</name>
<dbReference type="AlphaFoldDB" id="A0AAQ4ECK4"/>
<gene>
    <name evidence="2" type="ORF">V5799_024433</name>
</gene>
<organism evidence="2 3">
    <name type="scientific">Amblyomma americanum</name>
    <name type="common">Lone star tick</name>
    <dbReference type="NCBI Taxonomy" id="6943"/>
    <lineage>
        <taxon>Eukaryota</taxon>
        <taxon>Metazoa</taxon>
        <taxon>Ecdysozoa</taxon>
        <taxon>Arthropoda</taxon>
        <taxon>Chelicerata</taxon>
        <taxon>Arachnida</taxon>
        <taxon>Acari</taxon>
        <taxon>Parasitiformes</taxon>
        <taxon>Ixodida</taxon>
        <taxon>Ixodoidea</taxon>
        <taxon>Ixodidae</taxon>
        <taxon>Amblyomminae</taxon>
        <taxon>Amblyomma</taxon>
    </lineage>
</organism>
<protein>
    <submittedName>
        <fullName evidence="2">Uncharacterized protein</fullName>
    </submittedName>
</protein>
<evidence type="ECO:0000256" key="1">
    <source>
        <dbReference type="SAM" id="MobiDB-lite"/>
    </source>
</evidence>
<proteinExistence type="predicted"/>
<keyword evidence="3" id="KW-1185">Reference proteome</keyword>
<sequence>IAELSCTVHCIGAARVSCCAVSRELPFAASKCVSVLHIKLRGSPCQISRLGNGCPATQATVDTPEKAFLRARAAKFASERIKTRKQIKRLQQSRRRPQKKKKKRLN</sequence>
<accession>A0AAQ4ECK4</accession>
<feature type="region of interest" description="Disordered" evidence="1">
    <location>
        <begin position="82"/>
        <end position="106"/>
    </location>
</feature>
<evidence type="ECO:0000313" key="2">
    <source>
        <dbReference type="EMBL" id="KAK8772323.1"/>
    </source>
</evidence>
<dbReference type="Proteomes" id="UP001321473">
    <property type="component" value="Unassembled WGS sequence"/>
</dbReference>
<dbReference type="EMBL" id="JARKHS020018465">
    <property type="protein sequence ID" value="KAK8772323.1"/>
    <property type="molecule type" value="Genomic_DNA"/>
</dbReference>
<comment type="caution">
    <text evidence="2">The sequence shown here is derived from an EMBL/GenBank/DDBJ whole genome shotgun (WGS) entry which is preliminary data.</text>
</comment>